<dbReference type="EMBL" id="PYAT01000005">
    <property type="protein sequence ID" value="PSL40355.1"/>
    <property type="molecule type" value="Genomic_DNA"/>
</dbReference>
<protein>
    <submittedName>
        <fullName evidence="1">Uncharacterized protein</fullName>
    </submittedName>
</protein>
<proteinExistence type="predicted"/>
<gene>
    <name evidence="1" type="ORF">B0H99_105132</name>
</gene>
<reference evidence="1 2" key="1">
    <citation type="submission" date="2018-03" db="EMBL/GenBank/DDBJ databases">
        <title>Genomic Encyclopedia of Type Strains, Phase III (KMG-III): the genomes of soil and plant-associated and newly described type strains.</title>
        <authorList>
            <person name="Whitman W."/>
        </authorList>
    </citation>
    <scope>NUCLEOTIDE SEQUENCE [LARGE SCALE GENOMIC DNA]</scope>
    <source>
        <strain evidence="1 2">CGMCC 1.12259</strain>
    </source>
</reference>
<name>A0A2P8H2B4_9BACL</name>
<sequence>MDINHHVTVIDFIEKGHSLYVQVEVFDGETNKHFREEVRFLDDLLYGELVHPTKSPLSQPCRTVTVEYLRNHFGR</sequence>
<evidence type="ECO:0000313" key="1">
    <source>
        <dbReference type="EMBL" id="PSL40355.1"/>
    </source>
</evidence>
<organism evidence="1 2">
    <name type="scientific">Planomicrobium soli</name>
    <dbReference type="NCBI Taxonomy" id="1176648"/>
    <lineage>
        <taxon>Bacteria</taxon>
        <taxon>Bacillati</taxon>
        <taxon>Bacillota</taxon>
        <taxon>Bacilli</taxon>
        <taxon>Bacillales</taxon>
        <taxon>Caryophanaceae</taxon>
        <taxon>Planomicrobium</taxon>
    </lineage>
</organism>
<evidence type="ECO:0000313" key="2">
    <source>
        <dbReference type="Proteomes" id="UP000242682"/>
    </source>
</evidence>
<dbReference type="Proteomes" id="UP000242682">
    <property type="component" value="Unassembled WGS sequence"/>
</dbReference>
<dbReference type="RefSeq" id="WP_245894459.1">
    <property type="nucleotide sequence ID" value="NZ_PYAT01000005.1"/>
</dbReference>
<comment type="caution">
    <text evidence="1">The sequence shown here is derived from an EMBL/GenBank/DDBJ whole genome shotgun (WGS) entry which is preliminary data.</text>
</comment>
<dbReference type="AlphaFoldDB" id="A0A2P8H2B4"/>
<keyword evidence="2" id="KW-1185">Reference proteome</keyword>
<accession>A0A2P8H2B4</accession>